<dbReference type="Proteomes" id="UP000295382">
    <property type="component" value="Unassembled WGS sequence"/>
</dbReference>
<dbReference type="PANTHER" id="PTHR46018:SF2">
    <property type="entry name" value="ZINC PHOSPHODIESTERASE ELAC PROTEIN 1"/>
    <property type="match status" value="1"/>
</dbReference>
<dbReference type="RefSeq" id="WP_132259725.1">
    <property type="nucleotide sequence ID" value="NZ_SLZQ01000011.1"/>
</dbReference>
<comment type="caution">
    <text evidence="1">The sequence shown here is derived from an EMBL/GenBank/DDBJ whole genome shotgun (WGS) entry which is preliminary data.</text>
</comment>
<reference evidence="1 2" key="1">
    <citation type="submission" date="2019-03" db="EMBL/GenBank/DDBJ databases">
        <title>Genomic Encyclopedia of Type Strains, Phase IV (KMG-IV): sequencing the most valuable type-strain genomes for metagenomic binning, comparative biology and taxonomic classification.</title>
        <authorList>
            <person name="Goeker M."/>
        </authorList>
    </citation>
    <scope>NUCLEOTIDE SEQUENCE [LARGE SCALE GENOMIC DNA]</scope>
    <source>
        <strain evidence="1 2">DSM 7445</strain>
    </source>
</reference>
<dbReference type="EMBL" id="SLZQ01000011">
    <property type="protein sequence ID" value="TCS35142.1"/>
    <property type="molecule type" value="Genomic_DNA"/>
</dbReference>
<evidence type="ECO:0000313" key="1">
    <source>
        <dbReference type="EMBL" id="TCS35142.1"/>
    </source>
</evidence>
<accession>A0A4R3HS44</accession>
<name>A0A4R3HS44_PAULE</name>
<dbReference type="PANTHER" id="PTHR46018">
    <property type="entry name" value="ZINC PHOSPHODIESTERASE ELAC PROTEIN 1"/>
    <property type="match status" value="1"/>
</dbReference>
<dbReference type="GO" id="GO:0042781">
    <property type="term" value="F:3'-tRNA processing endoribonuclease activity"/>
    <property type="evidence" value="ECO:0007669"/>
    <property type="project" value="TreeGrafter"/>
</dbReference>
<dbReference type="OrthoDB" id="9803916at2"/>
<organism evidence="1 2">
    <name type="scientific">Paucimonas lemoignei</name>
    <name type="common">Pseudomonas lemoignei</name>
    <dbReference type="NCBI Taxonomy" id="29443"/>
    <lineage>
        <taxon>Bacteria</taxon>
        <taxon>Pseudomonadati</taxon>
        <taxon>Pseudomonadota</taxon>
        <taxon>Betaproteobacteria</taxon>
        <taxon>Burkholderiales</taxon>
        <taxon>Burkholderiaceae</taxon>
        <taxon>Paucimonas</taxon>
    </lineage>
</organism>
<protein>
    <submittedName>
        <fullName evidence="1">Metallo-beta-lactamase superfamily protein</fullName>
    </submittedName>
</protein>
<dbReference type="Gene3D" id="3.60.15.10">
    <property type="entry name" value="Ribonuclease Z/Hydroxyacylglutathione hydrolase-like"/>
    <property type="match status" value="1"/>
</dbReference>
<evidence type="ECO:0000313" key="2">
    <source>
        <dbReference type="Proteomes" id="UP000295382"/>
    </source>
</evidence>
<dbReference type="InterPro" id="IPR036866">
    <property type="entry name" value="RibonucZ/Hydroxyglut_hydro"/>
</dbReference>
<proteinExistence type="predicted"/>
<sequence>MEFQFLGTSSGTPTKTRNVAGLALRVPNARQWHLVDCGEGTQHRILNTNLSLATLRAIFITHIHGDHCYGLPGQRFRPLYPR</sequence>
<dbReference type="Pfam" id="PF23023">
    <property type="entry name" value="Anti-Pycsar_Apyc1"/>
    <property type="match status" value="1"/>
</dbReference>
<dbReference type="AlphaFoldDB" id="A0A4R3HS44"/>
<gene>
    <name evidence="1" type="ORF">EDC30_11157</name>
</gene>
<keyword evidence="2" id="KW-1185">Reference proteome</keyword>
<dbReference type="SUPFAM" id="SSF56281">
    <property type="entry name" value="Metallo-hydrolase/oxidoreductase"/>
    <property type="match status" value="1"/>
</dbReference>